<dbReference type="RefSeq" id="XP_018253955.1">
    <property type="nucleotide sequence ID" value="XM_018401869.1"/>
</dbReference>
<name>A0A0J9VZG3_FUSO4</name>
<evidence type="ECO:0000313" key="3">
    <source>
        <dbReference type="Proteomes" id="UP000009097"/>
    </source>
</evidence>
<proteinExistence type="predicted"/>
<dbReference type="Proteomes" id="UP000009097">
    <property type="component" value="Chromosome 14"/>
</dbReference>
<feature type="region of interest" description="Disordered" evidence="1">
    <location>
        <begin position="40"/>
        <end position="65"/>
    </location>
</feature>
<protein>
    <submittedName>
        <fullName evidence="2">Uncharacterized protein</fullName>
    </submittedName>
</protein>
<dbReference type="KEGG" id="fox:FOXG_21525"/>
<gene>
    <name evidence="2" type="ORF">FOXG_21525</name>
</gene>
<organism evidence="2 3">
    <name type="scientific">Fusarium oxysporum f. sp. lycopersici (strain 4287 / CBS 123668 / FGSC 9935 / NRRL 34936)</name>
    <name type="common">Fusarium vascular wilt of tomato</name>
    <dbReference type="NCBI Taxonomy" id="426428"/>
    <lineage>
        <taxon>Eukaryota</taxon>
        <taxon>Fungi</taxon>
        <taxon>Dikarya</taxon>
        <taxon>Ascomycota</taxon>
        <taxon>Pezizomycotina</taxon>
        <taxon>Sordariomycetes</taxon>
        <taxon>Hypocreomycetidae</taxon>
        <taxon>Hypocreales</taxon>
        <taxon>Nectriaceae</taxon>
        <taxon>Fusarium</taxon>
        <taxon>Fusarium oxysporum species complex</taxon>
    </lineage>
</organism>
<reference evidence="2 3" key="1">
    <citation type="journal article" date="2010" name="Nature">
        <title>Comparative genomics reveals mobile pathogenicity chromosomes in Fusarium.</title>
        <authorList>
            <person name="Ma L.J."/>
            <person name="van der Does H.C."/>
            <person name="Borkovich K.A."/>
            <person name="Coleman J.J."/>
            <person name="Daboussi M.J."/>
            <person name="Di Pietro A."/>
            <person name="Dufresne M."/>
            <person name="Freitag M."/>
            <person name="Grabherr M."/>
            <person name="Henrissat B."/>
            <person name="Houterman P.M."/>
            <person name="Kang S."/>
            <person name="Shim W.B."/>
            <person name="Woloshuk C."/>
            <person name="Xie X."/>
            <person name="Xu J.R."/>
            <person name="Antoniw J."/>
            <person name="Baker S.E."/>
            <person name="Bluhm B.H."/>
            <person name="Breakspear A."/>
            <person name="Brown D.W."/>
            <person name="Butchko R.A."/>
            <person name="Chapman S."/>
            <person name="Coulson R."/>
            <person name="Coutinho P.M."/>
            <person name="Danchin E.G."/>
            <person name="Diener A."/>
            <person name="Gale L.R."/>
            <person name="Gardiner D.M."/>
            <person name="Goff S."/>
            <person name="Hammond-Kosack K.E."/>
            <person name="Hilburn K."/>
            <person name="Hua-Van A."/>
            <person name="Jonkers W."/>
            <person name="Kazan K."/>
            <person name="Kodira C.D."/>
            <person name="Koehrsen M."/>
            <person name="Kumar L."/>
            <person name="Lee Y.H."/>
            <person name="Li L."/>
            <person name="Manners J.M."/>
            <person name="Miranda-Saavedra D."/>
            <person name="Mukherjee M."/>
            <person name="Park G."/>
            <person name="Park J."/>
            <person name="Park S.Y."/>
            <person name="Proctor R.H."/>
            <person name="Regev A."/>
            <person name="Ruiz-Roldan M.C."/>
            <person name="Sain D."/>
            <person name="Sakthikumar S."/>
            <person name="Sykes S."/>
            <person name="Schwartz D.C."/>
            <person name="Turgeon B.G."/>
            <person name="Wapinski I."/>
            <person name="Yoder O."/>
            <person name="Young S."/>
            <person name="Zeng Q."/>
            <person name="Zhou S."/>
            <person name="Galagan J."/>
            <person name="Cuomo C.A."/>
            <person name="Kistler H.C."/>
            <person name="Rep M."/>
        </authorList>
    </citation>
    <scope>NUCLEOTIDE SEQUENCE [LARGE SCALE GENOMIC DNA]</scope>
    <source>
        <strain evidence="3">4287 / CBS 123668 / FGSC 9935 / NRRL 34936</strain>
    </source>
</reference>
<accession>A0A0J9VZG3</accession>
<evidence type="ECO:0000313" key="2">
    <source>
        <dbReference type="EMBL" id="KNB15910.1"/>
    </source>
</evidence>
<dbReference type="AlphaFoldDB" id="A0A0J9VZG3"/>
<dbReference type="VEuPathDB" id="FungiDB:FOXG_21525"/>
<evidence type="ECO:0000256" key="1">
    <source>
        <dbReference type="SAM" id="MobiDB-lite"/>
    </source>
</evidence>
<dbReference type="GeneID" id="28962231"/>
<dbReference type="EMBL" id="DS231717">
    <property type="protein sequence ID" value="KNB15910.1"/>
    <property type="molecule type" value="Genomic_DNA"/>
</dbReference>
<sequence length="65" mass="7470">MATWTCAKSKIHPWTDVPVTADPPHTFSWMVNFRAPVNHTKLSREERETGAGGTMQRRSKVFREV</sequence>